<keyword evidence="4" id="KW-0547">Nucleotide-binding</keyword>
<accession>A0ABR3FJB0</accession>
<evidence type="ECO:0000256" key="12">
    <source>
        <dbReference type="SAM" id="Phobius"/>
    </source>
</evidence>
<comment type="catalytic activity">
    <reaction evidence="9">
        <text>tRNA(Leu) + L-leucine + ATP = L-leucyl-tRNA(Leu) + AMP + diphosphate</text>
        <dbReference type="Rhea" id="RHEA:11688"/>
        <dbReference type="Rhea" id="RHEA-COMP:9613"/>
        <dbReference type="Rhea" id="RHEA-COMP:9622"/>
        <dbReference type="ChEBI" id="CHEBI:30616"/>
        <dbReference type="ChEBI" id="CHEBI:33019"/>
        <dbReference type="ChEBI" id="CHEBI:57427"/>
        <dbReference type="ChEBI" id="CHEBI:78442"/>
        <dbReference type="ChEBI" id="CHEBI:78494"/>
        <dbReference type="ChEBI" id="CHEBI:456215"/>
        <dbReference type="EC" id="6.1.1.4"/>
    </reaction>
</comment>
<evidence type="ECO:0000259" key="13">
    <source>
        <dbReference type="Pfam" id="PF00133"/>
    </source>
</evidence>
<keyword evidence="17" id="KW-1185">Reference proteome</keyword>
<dbReference type="PROSITE" id="PS00178">
    <property type="entry name" value="AA_TRNA_LIGASE_I"/>
    <property type="match status" value="1"/>
</dbReference>
<dbReference type="NCBIfam" id="NF008957">
    <property type="entry name" value="PRK12300.1"/>
    <property type="match status" value="1"/>
</dbReference>
<evidence type="ECO:0000256" key="4">
    <source>
        <dbReference type="ARBA" id="ARBA00022741"/>
    </source>
</evidence>
<dbReference type="EMBL" id="JBAHYK010000301">
    <property type="protein sequence ID" value="KAL0575470.1"/>
    <property type="molecule type" value="Genomic_DNA"/>
</dbReference>
<dbReference type="NCBIfam" id="TIGR00395">
    <property type="entry name" value="leuS_arch"/>
    <property type="match status" value="1"/>
</dbReference>
<dbReference type="InterPro" id="IPR055416">
    <property type="entry name" value="RBD_LARS1"/>
</dbReference>
<comment type="similarity">
    <text evidence="1">Belongs to the class-I aminoacyl-tRNA synthetase family.</text>
</comment>
<feature type="region of interest" description="Disordered" evidence="11">
    <location>
        <begin position="542"/>
        <end position="564"/>
    </location>
</feature>
<dbReference type="SUPFAM" id="SSF50677">
    <property type="entry name" value="ValRS/IleRS/LeuRS editing domain"/>
    <property type="match status" value="1"/>
</dbReference>
<name>A0ABR3FJB0_9AGAR</name>
<feature type="domain" description="Aminoacyl-tRNA synthetase class Ia" evidence="13">
    <location>
        <begin position="618"/>
        <end position="687"/>
    </location>
</feature>
<dbReference type="InterPro" id="IPR001412">
    <property type="entry name" value="aa-tRNA-synth_I_CS"/>
</dbReference>
<dbReference type="SUPFAM" id="SSF47323">
    <property type="entry name" value="Anticodon-binding domain of a subclass of class I aminoacyl-tRNA synthetases"/>
    <property type="match status" value="1"/>
</dbReference>
<evidence type="ECO:0000256" key="5">
    <source>
        <dbReference type="ARBA" id="ARBA00022840"/>
    </source>
</evidence>
<organism evidence="16 17">
    <name type="scientific">Marasmius crinis-equi</name>
    <dbReference type="NCBI Taxonomy" id="585013"/>
    <lineage>
        <taxon>Eukaryota</taxon>
        <taxon>Fungi</taxon>
        <taxon>Dikarya</taxon>
        <taxon>Basidiomycota</taxon>
        <taxon>Agaricomycotina</taxon>
        <taxon>Agaricomycetes</taxon>
        <taxon>Agaricomycetidae</taxon>
        <taxon>Agaricales</taxon>
        <taxon>Marasmiineae</taxon>
        <taxon>Marasmiaceae</taxon>
        <taxon>Marasmius</taxon>
    </lineage>
</organism>
<evidence type="ECO:0000256" key="9">
    <source>
        <dbReference type="ARBA" id="ARBA00047469"/>
    </source>
</evidence>
<dbReference type="PANTHER" id="PTHR45794">
    <property type="entry name" value="LEUCYL-TRNA SYNTHETASE"/>
    <property type="match status" value="1"/>
</dbReference>
<gene>
    <name evidence="16" type="primary">CDC60</name>
    <name evidence="16" type="ORF">V5O48_006505</name>
</gene>
<evidence type="ECO:0000313" key="16">
    <source>
        <dbReference type="EMBL" id="KAL0575470.1"/>
    </source>
</evidence>
<evidence type="ECO:0000256" key="7">
    <source>
        <dbReference type="ARBA" id="ARBA00023146"/>
    </source>
</evidence>
<dbReference type="SUPFAM" id="SSF52374">
    <property type="entry name" value="Nucleotidylyl transferase"/>
    <property type="match status" value="1"/>
</dbReference>
<dbReference type="InterPro" id="IPR009080">
    <property type="entry name" value="tRNAsynth_Ia_anticodon-bd"/>
</dbReference>
<evidence type="ECO:0000259" key="15">
    <source>
        <dbReference type="Pfam" id="PF24810"/>
    </source>
</evidence>
<dbReference type="InterPro" id="IPR014729">
    <property type="entry name" value="Rossmann-like_a/b/a_fold"/>
</dbReference>
<dbReference type="CDD" id="cd07959">
    <property type="entry name" value="Anticodon_Ia_Leu_AEc"/>
    <property type="match status" value="1"/>
</dbReference>
<sequence length="1660" mass="185942">MVNQATRSTFKRALEWSRFKLVYNRITLTKFTTTYFFIALIYCIVLAALQGIAYADNAAARNIVSSVIGPVNMTGLVVDVQNQLALCDGLPNVATTKCMAITRSTQEVKNAAKSRRDEMFEWTKRVEIVARGKHHRLDKDEPEALRDSDGNLTGVDYDGVVLSVPCASSLHWLNDTLRDAIREDLTILVFHFWLFVLAVVTILNESLPHLVTGLTGHALVTAWAAFRVANSRSVQQMYDMLIVQGTCASNNGPGQDILGSWWDMRKGHEIPILVLNAASLILVGLLSLKLYKVYARQSFERVGASASTSQVHILYKLVLILSSLLQGAGFFVLASTIMWIDKASSGNISRLSDHLNLYRAALIVMIVTDIAPVKQSETAEGADFAPVYIASFPSSPDDDEKGKMDFSDSTFRSADLALPARPIAAHQDSSPRSTYAGGGDQSQNNRRSLYVEKSFYDYNSAEDMVETDPSPIGRSASKRPLRTSVFNDPARDTVKLSTTPPVAREQALARVEEESFPMSLPASQVKRFPPRKGSLKKVVIGLPSNPRKGGVPMPRVSALPPLPKRRGMSQTIELAQTGKRDHLKTLEKKYQQRWENEHLFEVAAPSPEELKGLSKEEIREKYPKWFGTFPYPYMNGSLHLGHAFTISKIEFTAGYQRMLGKRVLFPHGFHVTGMPIKASADKIIREMELFGPDFENYEKVQAEITAKAEEEEKAAEATQADKSKAKKGKLVAKSTGHTYQFQIMESIGVPKSDIKKFADPYHWLDYFPPIAMADHSSFGSRIDWRRRFLTTKANPYYDSFVRWQSNKLYKLNKIKFGERYTIYSPKDGQPCMDHDRQDGEGVGPQEYTAIKAEVLDWSPAAKSEIEGKVGGRKVYFVAATLRPETMYGQTNCFVGPTIKYGVFGVNDKEAYVCTHRAARNMAFQGITSARGEVSELLTIDGAKLVGTKIKAPFAIHPEVYVLPMDNVLATKGTGVVTSVPSDSPDDFQTVTDLKKKPEFYKIDPAWIALDPVPVLSTPTYGELTAQAIVKQLKIQSQKDTKQLAEAKEIAYKEGFYNGTMLVGEFKGESVQDAKPKVRSAMIEQGVAFAYAEPEGLVISRSADECVVALMDQWYLDYGEPTWRAEAERHLSNMELYGSETRNAFEKTLAWLNKWACARTYGLGSDLPWDPQFLVESLSDSTIYMAYYTVAQLLHENSIDGADPGPLGVTPEQMTDEIWEYVFCNGPWPESAPLPKEKADALRHEFNYFYPLDIRSSGKDLINNHLTFCLYNHIAIFPEDKWPVSMRTNGHLLLNGAKMSKSTGNSLTLRDAVEKFGADATRLALADAGDGIEDANFDEKNANANILRVHTLLAWCEDMLKDSSLRKGPRTSYHDKVFEHEINDLINITKGHFDALNFKDALKFGFYELQSSRDWYREVTSDIGMHAELVQYWIRTAALLITPIAPHFAEHIWTELLKEPKSIQLAQWPVPSQAVEQTIVEAGQYMRGTIKMIRDSETALLKMLNKSKGKGKGGEAQFDPKKPKAVRIYVATKFPEWQDNCVQAVKDSYDEATDKVDDAKVRALLTEKGLIKDKHAMPFVQLFKRRMAQFGAQTAFRRALPFSEREVLQEVLPYLKKSLNLEDAEVLLADEARKKEGEAGFTKAIIDTSEPGNPAFEYRNV</sequence>
<dbReference type="Proteomes" id="UP001465976">
    <property type="component" value="Unassembled WGS sequence"/>
</dbReference>
<reference evidence="16 17" key="1">
    <citation type="submission" date="2024-02" db="EMBL/GenBank/DDBJ databases">
        <title>A draft genome for the cacao thread blight pathogen Marasmius crinis-equi.</title>
        <authorList>
            <person name="Cohen S.P."/>
            <person name="Baruah I.K."/>
            <person name="Amoako-Attah I."/>
            <person name="Bukari Y."/>
            <person name="Meinhardt L.W."/>
            <person name="Bailey B.A."/>
        </authorList>
    </citation>
    <scope>NUCLEOTIDE SEQUENCE [LARGE SCALE GENOMIC DNA]</scope>
    <source>
        <strain evidence="16 17">GH-76</strain>
    </source>
</reference>
<keyword evidence="10" id="KW-0175">Coiled coil</keyword>
<feature type="transmembrane region" description="Helical" evidence="12">
    <location>
        <begin position="185"/>
        <end position="203"/>
    </location>
</feature>
<keyword evidence="6" id="KW-0648">Protein biosynthesis</keyword>
<feature type="coiled-coil region" evidence="10">
    <location>
        <begin position="694"/>
        <end position="721"/>
    </location>
</feature>
<keyword evidence="5" id="KW-0067">ATP-binding</keyword>
<feature type="transmembrane region" description="Helical" evidence="12">
    <location>
        <begin position="270"/>
        <end position="291"/>
    </location>
</feature>
<evidence type="ECO:0000256" key="11">
    <source>
        <dbReference type="SAM" id="MobiDB-lite"/>
    </source>
</evidence>
<proteinExistence type="inferred from homology"/>
<evidence type="ECO:0000256" key="8">
    <source>
        <dbReference type="ARBA" id="ARBA00030520"/>
    </source>
</evidence>
<protein>
    <recommendedName>
        <fullName evidence="2">leucine--tRNA ligase</fullName>
        <ecNumber evidence="2">6.1.1.4</ecNumber>
    </recommendedName>
    <alternativeName>
        <fullName evidence="8">Leucyl-tRNA synthetase</fullName>
    </alternativeName>
</protein>
<dbReference type="Gene3D" id="3.40.50.620">
    <property type="entry name" value="HUPs"/>
    <property type="match status" value="1"/>
</dbReference>
<keyword evidence="12" id="KW-1133">Transmembrane helix</keyword>
<feature type="domain" description="Leucine--tRNA ligase RagD-binding" evidence="15">
    <location>
        <begin position="1529"/>
        <end position="1593"/>
    </location>
</feature>
<evidence type="ECO:0000256" key="1">
    <source>
        <dbReference type="ARBA" id="ARBA00005594"/>
    </source>
</evidence>
<evidence type="ECO:0000256" key="2">
    <source>
        <dbReference type="ARBA" id="ARBA00013164"/>
    </source>
</evidence>
<dbReference type="Gene3D" id="3.90.740.10">
    <property type="entry name" value="Valyl/Leucyl/Isoleucyl-tRNA synthetase, editing domain"/>
    <property type="match status" value="1"/>
</dbReference>
<dbReference type="InterPro" id="IPR004493">
    <property type="entry name" value="Leu-tRNA-synth_Ia_arc/euk"/>
</dbReference>
<feature type="transmembrane region" description="Helical" evidence="12">
    <location>
        <begin position="35"/>
        <end position="55"/>
    </location>
</feature>
<evidence type="ECO:0000256" key="6">
    <source>
        <dbReference type="ARBA" id="ARBA00022917"/>
    </source>
</evidence>
<evidence type="ECO:0000313" key="17">
    <source>
        <dbReference type="Proteomes" id="UP001465976"/>
    </source>
</evidence>
<keyword evidence="3 16" id="KW-0436">Ligase</keyword>
<dbReference type="EC" id="6.1.1.4" evidence="2"/>
<dbReference type="GO" id="GO:0004823">
    <property type="term" value="F:leucine-tRNA ligase activity"/>
    <property type="evidence" value="ECO:0007669"/>
    <property type="project" value="UniProtKB-EC"/>
</dbReference>
<feature type="domain" description="Aminoacyl-tRNA synthetase class Ia" evidence="13">
    <location>
        <begin position="774"/>
        <end position="1336"/>
    </location>
</feature>
<dbReference type="Pfam" id="PF24810">
    <property type="entry name" value="RBD_LARS1"/>
    <property type="match status" value="1"/>
</dbReference>
<dbReference type="InterPro" id="IPR002300">
    <property type="entry name" value="aa-tRNA-synth_Ia"/>
</dbReference>
<evidence type="ECO:0000256" key="10">
    <source>
        <dbReference type="SAM" id="Coils"/>
    </source>
</evidence>
<evidence type="ECO:0000259" key="14">
    <source>
        <dbReference type="Pfam" id="PF08264"/>
    </source>
</evidence>
<dbReference type="Pfam" id="PF08264">
    <property type="entry name" value="Anticodon_1"/>
    <property type="match status" value="1"/>
</dbReference>
<dbReference type="PANTHER" id="PTHR45794:SF1">
    <property type="entry name" value="LEUCINE--TRNA LIGASE, CYTOPLASMIC"/>
    <property type="match status" value="1"/>
</dbReference>
<dbReference type="Pfam" id="PF00133">
    <property type="entry name" value="tRNA-synt_1"/>
    <property type="match status" value="2"/>
</dbReference>
<dbReference type="InterPro" id="IPR013155">
    <property type="entry name" value="M/V/L/I-tRNA-synth_anticd-bd"/>
</dbReference>
<feature type="transmembrane region" description="Helical" evidence="12">
    <location>
        <begin position="317"/>
        <end position="340"/>
    </location>
</feature>
<keyword evidence="12" id="KW-0472">Membrane</keyword>
<feature type="region of interest" description="Disordered" evidence="11">
    <location>
        <begin position="422"/>
        <end position="446"/>
    </location>
</feature>
<keyword evidence="12" id="KW-0812">Transmembrane</keyword>
<feature type="domain" description="Methionyl/Valyl/Leucyl/Isoleucyl-tRNA synthetase anticodon-binding" evidence="14">
    <location>
        <begin position="1374"/>
        <end position="1494"/>
    </location>
</feature>
<dbReference type="InterPro" id="IPR009008">
    <property type="entry name" value="Val/Leu/Ile-tRNA-synth_edit"/>
</dbReference>
<comment type="caution">
    <text evidence="16">The sequence shown here is derived from an EMBL/GenBank/DDBJ whole genome shotgun (WGS) entry which is preliminary data.</text>
</comment>
<keyword evidence="7 16" id="KW-0030">Aminoacyl-tRNA synthetase</keyword>
<dbReference type="Gene3D" id="1.10.730.10">
    <property type="entry name" value="Isoleucyl-tRNA Synthetase, Domain 1"/>
    <property type="match status" value="1"/>
</dbReference>
<evidence type="ECO:0000256" key="3">
    <source>
        <dbReference type="ARBA" id="ARBA00022598"/>
    </source>
</evidence>